<organism evidence="1">
    <name type="scientific">Siphoviridae sp. ctamP19</name>
    <dbReference type="NCBI Taxonomy" id="2827896"/>
    <lineage>
        <taxon>Viruses</taxon>
        <taxon>Duplodnaviria</taxon>
        <taxon>Heunggongvirae</taxon>
        <taxon>Uroviricota</taxon>
        <taxon>Caudoviricetes</taxon>
    </lineage>
</organism>
<evidence type="ECO:0000313" key="1">
    <source>
        <dbReference type="EMBL" id="DAF64639.1"/>
    </source>
</evidence>
<name>A0A8S5TND2_9CAUD</name>
<protein>
    <submittedName>
        <fullName evidence="1">Uncharacterized protein</fullName>
    </submittedName>
</protein>
<proteinExistence type="predicted"/>
<accession>A0A8S5TND2</accession>
<reference evidence="1" key="1">
    <citation type="journal article" date="2021" name="Proc. Natl. Acad. Sci. U.S.A.">
        <title>A Catalog of Tens of Thousands of Viruses from Human Metagenomes Reveals Hidden Associations with Chronic Diseases.</title>
        <authorList>
            <person name="Tisza M.J."/>
            <person name="Buck C.B."/>
        </authorList>
    </citation>
    <scope>NUCLEOTIDE SEQUENCE</scope>
    <source>
        <strain evidence="1">CtamP19</strain>
    </source>
</reference>
<sequence length="36" mass="4165">MFFLVQIVHLVKYLMEKTSVNIAKLKLISKARFSPA</sequence>
<dbReference type="EMBL" id="BK032864">
    <property type="protein sequence ID" value="DAF64639.1"/>
    <property type="molecule type" value="Genomic_DNA"/>
</dbReference>